<proteinExistence type="predicted"/>
<dbReference type="Proteomes" id="UP000288758">
    <property type="component" value="Chromosome"/>
</dbReference>
<reference evidence="1 2" key="1">
    <citation type="submission" date="2018-12" db="EMBL/GenBank/DDBJ databases">
        <title>Complete Genome Sequence of the Corallopyronin A producing Myxobacterium Corallococcus coralloides B035.</title>
        <authorList>
            <person name="Bouhired S.M."/>
            <person name="Rupp O."/>
            <person name="Blom J."/>
            <person name="Schaeberle T.F."/>
            <person name="Kehraus S."/>
            <person name="Schiefer A."/>
            <person name="Pfarr K."/>
            <person name="Goesmann A."/>
            <person name="Hoerauf A."/>
            <person name="Koenig G.M."/>
        </authorList>
    </citation>
    <scope>NUCLEOTIDE SEQUENCE [LARGE SCALE GENOMIC DNA]</scope>
    <source>
        <strain evidence="1 2">B035</strain>
    </source>
</reference>
<evidence type="ECO:0000313" key="1">
    <source>
        <dbReference type="EMBL" id="QAT82994.1"/>
    </source>
</evidence>
<gene>
    <name evidence="1" type="primary">iorB</name>
    <name evidence="1" type="ORF">EJ065_1391</name>
</gene>
<evidence type="ECO:0000313" key="2">
    <source>
        <dbReference type="Proteomes" id="UP000288758"/>
    </source>
</evidence>
<dbReference type="AlphaFoldDB" id="A0A410RM31"/>
<protein>
    <submittedName>
        <fullName evidence="1">Isoquinoline 1-oxidoreductase subunit beta</fullName>
    </submittedName>
</protein>
<organism evidence="1 2">
    <name type="scientific">Corallococcus coralloides</name>
    <name type="common">Myxococcus coralloides</name>
    <dbReference type="NCBI Taxonomy" id="184914"/>
    <lineage>
        <taxon>Bacteria</taxon>
        <taxon>Pseudomonadati</taxon>
        <taxon>Myxococcota</taxon>
        <taxon>Myxococcia</taxon>
        <taxon>Myxococcales</taxon>
        <taxon>Cystobacterineae</taxon>
        <taxon>Myxococcaceae</taxon>
        <taxon>Corallococcus</taxon>
    </lineage>
</organism>
<sequence>MADTLPTDAAPPPSELAEDATRVLLPEVSPLPKPPSKYTVAGHPTGRVDAQDIVTGADVLAGLRRSRRIAGHLDSWSFALLRRNPQPTDADILHEAFQGIAKHGPCVKLLAKQDIAREVSTLAKDRTDPPVREALDALKVPLMRSWRLDSHSGWMCLHVRVHYVRRRGHRA</sequence>
<dbReference type="EMBL" id="CP034669">
    <property type="protein sequence ID" value="QAT82994.1"/>
    <property type="molecule type" value="Genomic_DNA"/>
</dbReference>
<name>A0A410RM31_CORCK</name>
<dbReference type="RefSeq" id="WP_205694756.1">
    <property type="nucleotide sequence ID" value="NZ_CP034669.1"/>
</dbReference>
<accession>A0A410RM31</accession>